<evidence type="ECO:0000256" key="1">
    <source>
        <dbReference type="SAM" id="MobiDB-lite"/>
    </source>
</evidence>
<proteinExistence type="predicted"/>
<sequence length="89" mass="9697">MERTRLSAVPFAALLLRGLLGRDWKAGAAGPSHGVELDASVFSPTVSQNRTRARCVHSPGPTGRHRAPHDDHPPDQEGLAAEEQRRGRR</sequence>
<reference evidence="3" key="1">
    <citation type="submission" date="2019-12" db="EMBL/GenBank/DDBJ databases">
        <title>An insight into the sialome of adult female Ixodes ricinus ticks feeding for 6 days.</title>
        <authorList>
            <person name="Perner J."/>
            <person name="Ribeiro J.M.C."/>
        </authorList>
    </citation>
    <scope>NUCLEOTIDE SEQUENCE</scope>
    <source>
        <strain evidence="3">Semi-engorged</strain>
        <tissue evidence="3">Salivary glands</tissue>
    </source>
</reference>
<feature type="signal peptide" evidence="2">
    <location>
        <begin position="1"/>
        <end position="21"/>
    </location>
</feature>
<evidence type="ECO:0000256" key="2">
    <source>
        <dbReference type="SAM" id="SignalP"/>
    </source>
</evidence>
<evidence type="ECO:0000313" key="3">
    <source>
        <dbReference type="EMBL" id="MXU86068.1"/>
    </source>
</evidence>
<feature type="chain" id="PRO_5025577249" evidence="2">
    <location>
        <begin position="22"/>
        <end position="89"/>
    </location>
</feature>
<accession>A0A6B0U362</accession>
<dbReference type="EMBL" id="GIFC01003985">
    <property type="protein sequence ID" value="MXU86068.1"/>
    <property type="molecule type" value="Transcribed_RNA"/>
</dbReference>
<keyword evidence="2" id="KW-0732">Signal</keyword>
<dbReference type="AlphaFoldDB" id="A0A6B0U362"/>
<name>A0A6B0U362_IXORI</name>
<protein>
    <submittedName>
        <fullName evidence="3">Putative secreted protein</fullName>
    </submittedName>
</protein>
<organism evidence="3">
    <name type="scientific">Ixodes ricinus</name>
    <name type="common">Common tick</name>
    <name type="synonym">Acarus ricinus</name>
    <dbReference type="NCBI Taxonomy" id="34613"/>
    <lineage>
        <taxon>Eukaryota</taxon>
        <taxon>Metazoa</taxon>
        <taxon>Ecdysozoa</taxon>
        <taxon>Arthropoda</taxon>
        <taxon>Chelicerata</taxon>
        <taxon>Arachnida</taxon>
        <taxon>Acari</taxon>
        <taxon>Parasitiformes</taxon>
        <taxon>Ixodida</taxon>
        <taxon>Ixodoidea</taxon>
        <taxon>Ixodidae</taxon>
        <taxon>Ixodinae</taxon>
        <taxon>Ixodes</taxon>
    </lineage>
</organism>
<feature type="region of interest" description="Disordered" evidence="1">
    <location>
        <begin position="44"/>
        <end position="89"/>
    </location>
</feature>